<evidence type="ECO:0000259" key="3">
    <source>
        <dbReference type="PROSITE" id="PS50887"/>
    </source>
</evidence>
<dbReference type="Gene3D" id="3.30.70.270">
    <property type="match status" value="1"/>
</dbReference>
<dbReference type="Pfam" id="PF00990">
    <property type="entry name" value="GGDEF"/>
    <property type="match status" value="1"/>
</dbReference>
<organism evidence="5 6">
    <name type="scientific">Aquincola tertiaricarbonis</name>
    <dbReference type="NCBI Taxonomy" id="391953"/>
    <lineage>
        <taxon>Bacteria</taxon>
        <taxon>Pseudomonadati</taxon>
        <taxon>Pseudomonadota</taxon>
        <taxon>Betaproteobacteria</taxon>
        <taxon>Burkholderiales</taxon>
        <taxon>Sphaerotilaceae</taxon>
        <taxon>Aquincola</taxon>
    </lineage>
</organism>
<dbReference type="InterPro" id="IPR052155">
    <property type="entry name" value="Biofilm_reg_signaling"/>
</dbReference>
<feature type="transmembrane region" description="Helical" evidence="1">
    <location>
        <begin position="81"/>
        <end position="102"/>
    </location>
</feature>
<feature type="domain" description="GGDEF" evidence="3">
    <location>
        <begin position="312"/>
        <end position="445"/>
    </location>
</feature>
<keyword evidence="1" id="KW-1133">Transmembrane helix</keyword>
<feature type="transmembrane region" description="Helical" evidence="1">
    <location>
        <begin position="177"/>
        <end position="196"/>
    </location>
</feature>
<keyword evidence="1" id="KW-0472">Membrane</keyword>
<evidence type="ECO:0000313" key="6">
    <source>
        <dbReference type="Proteomes" id="UP001056201"/>
    </source>
</evidence>
<dbReference type="RefSeq" id="WP_250194807.1">
    <property type="nucleotide sequence ID" value="NZ_CP097635.1"/>
</dbReference>
<dbReference type="SUPFAM" id="SSF55073">
    <property type="entry name" value="Nucleotide cyclase"/>
    <property type="match status" value="1"/>
</dbReference>
<dbReference type="PROSITE" id="PS50924">
    <property type="entry name" value="MHYT"/>
    <property type="match status" value="1"/>
</dbReference>
<dbReference type="Pfam" id="PF03707">
    <property type="entry name" value="MHYT"/>
    <property type="match status" value="3"/>
</dbReference>
<feature type="transmembrane region" description="Helical" evidence="1">
    <location>
        <begin position="46"/>
        <end position="69"/>
    </location>
</feature>
<accession>A0ABY4S5F1</accession>
<dbReference type="PROSITE" id="PS50887">
    <property type="entry name" value="GGDEF"/>
    <property type="match status" value="1"/>
</dbReference>
<feature type="transmembrane region" description="Helical" evidence="1">
    <location>
        <begin position="216"/>
        <end position="239"/>
    </location>
</feature>
<evidence type="ECO:0000259" key="2">
    <source>
        <dbReference type="PROSITE" id="PS50883"/>
    </source>
</evidence>
<evidence type="ECO:0000313" key="5">
    <source>
        <dbReference type="EMBL" id="URI06545.1"/>
    </source>
</evidence>
<name>A0ABY4S5F1_AQUTE</name>
<dbReference type="CDD" id="cd01948">
    <property type="entry name" value="EAL"/>
    <property type="match status" value="1"/>
</dbReference>
<dbReference type="InterPro" id="IPR001633">
    <property type="entry name" value="EAL_dom"/>
</dbReference>
<dbReference type="Gene3D" id="3.20.20.450">
    <property type="entry name" value="EAL domain"/>
    <property type="match status" value="1"/>
</dbReference>
<keyword evidence="1" id="KW-0812">Transmembrane</keyword>
<feature type="transmembrane region" description="Helical" evidence="1">
    <location>
        <begin position="109"/>
        <end position="130"/>
    </location>
</feature>
<dbReference type="CDD" id="cd01949">
    <property type="entry name" value="GGDEF"/>
    <property type="match status" value="1"/>
</dbReference>
<dbReference type="InterPro" id="IPR029787">
    <property type="entry name" value="Nucleotide_cyclase"/>
</dbReference>
<protein>
    <submittedName>
        <fullName evidence="5">EAL domain-containing protein</fullName>
    </submittedName>
</protein>
<evidence type="ECO:0000256" key="1">
    <source>
        <dbReference type="PROSITE-ProRule" id="PRU00244"/>
    </source>
</evidence>
<dbReference type="InterPro" id="IPR005330">
    <property type="entry name" value="MHYT_dom"/>
</dbReference>
<dbReference type="InterPro" id="IPR035919">
    <property type="entry name" value="EAL_sf"/>
</dbReference>
<dbReference type="EMBL" id="CP097635">
    <property type="protein sequence ID" value="URI06545.1"/>
    <property type="molecule type" value="Genomic_DNA"/>
</dbReference>
<dbReference type="Pfam" id="PF00563">
    <property type="entry name" value="EAL"/>
    <property type="match status" value="1"/>
</dbReference>
<feature type="domain" description="MHYT" evidence="4">
    <location>
        <begin position="11"/>
        <end position="205"/>
    </location>
</feature>
<dbReference type="SMART" id="SM00052">
    <property type="entry name" value="EAL"/>
    <property type="match status" value="1"/>
</dbReference>
<proteinExistence type="predicted"/>
<dbReference type="PANTHER" id="PTHR44757:SF2">
    <property type="entry name" value="BIOFILM ARCHITECTURE MAINTENANCE PROTEIN MBAA"/>
    <property type="match status" value="1"/>
</dbReference>
<feature type="domain" description="EAL" evidence="2">
    <location>
        <begin position="454"/>
        <end position="707"/>
    </location>
</feature>
<gene>
    <name evidence="5" type="ORF">MW290_11595</name>
</gene>
<feature type="transmembrane region" description="Helical" evidence="1">
    <location>
        <begin position="14"/>
        <end position="34"/>
    </location>
</feature>
<feature type="transmembrane region" description="Helical" evidence="1">
    <location>
        <begin position="142"/>
        <end position="165"/>
    </location>
</feature>
<dbReference type="SUPFAM" id="SSF141868">
    <property type="entry name" value="EAL domain-like"/>
    <property type="match status" value="1"/>
</dbReference>
<dbReference type="PROSITE" id="PS50883">
    <property type="entry name" value="EAL"/>
    <property type="match status" value="1"/>
</dbReference>
<dbReference type="NCBIfam" id="TIGR00254">
    <property type="entry name" value="GGDEF"/>
    <property type="match status" value="1"/>
</dbReference>
<dbReference type="PANTHER" id="PTHR44757">
    <property type="entry name" value="DIGUANYLATE CYCLASE DGCP"/>
    <property type="match status" value="1"/>
</dbReference>
<dbReference type="Proteomes" id="UP001056201">
    <property type="component" value="Chromosome 1"/>
</dbReference>
<dbReference type="InterPro" id="IPR000160">
    <property type="entry name" value="GGDEF_dom"/>
</dbReference>
<dbReference type="InterPro" id="IPR043128">
    <property type="entry name" value="Rev_trsase/Diguanyl_cyclase"/>
</dbReference>
<reference evidence="5" key="1">
    <citation type="submission" date="2022-05" db="EMBL/GenBank/DDBJ databases">
        <title>An RpoN-dependent PEP-CTERM gene is involved in floc formation of an Aquincola tertiaricarbonis strain.</title>
        <authorList>
            <person name="Qiu D."/>
            <person name="Xia M."/>
        </authorList>
    </citation>
    <scope>NUCLEOTIDE SEQUENCE</scope>
    <source>
        <strain evidence="5">RN12</strain>
    </source>
</reference>
<keyword evidence="6" id="KW-1185">Reference proteome</keyword>
<sequence length="721" mass="77498">MQTAAFVSTSHDPLLVAASLVVAVFASYVALDLTRRVQAATGSLRLAWWAGGSLVLGTGIWSMHFVGMLGFEAGMPLGYRWWPTAASWLAAVSAASVALAAATRDGLTTPVLAGGSVTMAIAVCAMHYLGMGALDMAPGLQWHWPLVLLSGAVALGASAVALFIFFALRQRHGLQRVGLQMLAAVVMGLAIGGMHYTGMAAVKLPVGALCLSAGELGGQSLAVLVTLTTLLVLGGALLLSINDALAHARELALSDSLQQANLSLREANEQLQRRAFEDPLSGLPNRALFHDRLQHAIHRLGRRDRLAGLPEDRLAVLFLDIDGFKPINDTLGHHAGDEVLREVGRRLHSAARSSDTLARLGGDEFAVLIESRDAANEAMPLARRMIEVLHRPFTVAAQRVSLSCSVGVALYPDHDDSGHRLIACADAAMYAAKRAGGSTCVVYHPSMEGDAGEQLALQQELRDAIDHGELRLYYQPKVCSRNGRVHGWEALVRWQHPRRGLLGPAVFIPLAERFGFIGSLGQWVVDEACAQLARWREAGLDCRIAVNVSPQQLRQADLALRIEAALQRHALAPANLVCEITESAVMENTEQERGMLDRIAALGVRLSIDDFGTGYSSLAHLRKIPARQLKIDRSFVTDLATSTEAHAVLDAIVRLAHALKMEVVAEGVETQAQLDALTRLDCDILQGYFIARPMPAEQVPAWVAGRGPRLPGAEPAFTMAR</sequence>
<evidence type="ECO:0000259" key="4">
    <source>
        <dbReference type="PROSITE" id="PS50924"/>
    </source>
</evidence>
<dbReference type="SMART" id="SM00267">
    <property type="entry name" value="GGDEF"/>
    <property type="match status" value="1"/>
</dbReference>